<dbReference type="GO" id="GO:0003700">
    <property type="term" value="F:DNA-binding transcription factor activity"/>
    <property type="evidence" value="ECO:0007669"/>
    <property type="project" value="InterPro"/>
</dbReference>
<dbReference type="AlphaFoldDB" id="A0A3M0IGN3"/>
<accession>A0A3M0IGN3</accession>
<dbReference type="SMART" id="SM00347">
    <property type="entry name" value="HTH_MARR"/>
    <property type="match status" value="1"/>
</dbReference>
<feature type="domain" description="HTH marR-type" evidence="1">
    <location>
        <begin position="21"/>
        <end position="153"/>
    </location>
</feature>
<sequence length="171" mass="18345">MSDNKPVRRSSLVSDAVTSWDDAFTHVLWRAQNAVHRRVQEALDELGVTATQLGLAVHLDQLGPLSAADLSRGFHIAPQSVGTALNRLEKADWVRRRTHPVHGRVVLYELTATGLAGVARGRQAMAATNAGVTADLSAAETAQLIELLRKVTVGIDGAQGPMTSAWPVRRG</sequence>
<dbReference type="EMBL" id="PENI01000005">
    <property type="protein sequence ID" value="RMB85973.1"/>
    <property type="molecule type" value="Genomic_DNA"/>
</dbReference>
<dbReference type="SUPFAM" id="SSF46785">
    <property type="entry name" value="Winged helix' DNA-binding domain"/>
    <property type="match status" value="1"/>
</dbReference>
<evidence type="ECO:0000259" key="1">
    <source>
        <dbReference type="PROSITE" id="PS50995"/>
    </source>
</evidence>
<dbReference type="InterPro" id="IPR036390">
    <property type="entry name" value="WH_DNA-bd_sf"/>
</dbReference>
<dbReference type="OrthoDB" id="162531at2"/>
<proteinExistence type="predicted"/>
<organism evidence="2 3">
    <name type="scientific">Streptomyces shenzhenensis</name>
    <dbReference type="NCBI Taxonomy" id="943815"/>
    <lineage>
        <taxon>Bacteria</taxon>
        <taxon>Bacillati</taxon>
        <taxon>Actinomycetota</taxon>
        <taxon>Actinomycetes</taxon>
        <taxon>Kitasatosporales</taxon>
        <taxon>Streptomycetaceae</taxon>
        <taxon>Streptomyces</taxon>
    </lineage>
</organism>
<dbReference type="Proteomes" id="UP000270471">
    <property type="component" value="Unassembled WGS sequence"/>
</dbReference>
<keyword evidence="3" id="KW-1185">Reference proteome</keyword>
<dbReference type="GO" id="GO:0006950">
    <property type="term" value="P:response to stress"/>
    <property type="evidence" value="ECO:0007669"/>
    <property type="project" value="TreeGrafter"/>
</dbReference>
<dbReference type="InterPro" id="IPR036388">
    <property type="entry name" value="WH-like_DNA-bd_sf"/>
</dbReference>
<dbReference type="PANTHER" id="PTHR33164">
    <property type="entry name" value="TRANSCRIPTIONAL REGULATOR, MARR FAMILY"/>
    <property type="match status" value="1"/>
</dbReference>
<dbReference type="InterPro" id="IPR039422">
    <property type="entry name" value="MarR/SlyA-like"/>
</dbReference>
<evidence type="ECO:0000313" key="3">
    <source>
        <dbReference type="Proteomes" id="UP000270471"/>
    </source>
</evidence>
<protein>
    <recommendedName>
        <fullName evidence="1">HTH marR-type domain-containing protein</fullName>
    </recommendedName>
</protein>
<name>A0A3M0IGN3_9ACTN</name>
<dbReference type="PROSITE" id="PS50995">
    <property type="entry name" value="HTH_MARR_2"/>
    <property type="match status" value="1"/>
</dbReference>
<evidence type="ECO:0000313" key="2">
    <source>
        <dbReference type="EMBL" id="RMB85973.1"/>
    </source>
</evidence>
<dbReference type="Gene3D" id="1.10.10.10">
    <property type="entry name" value="Winged helix-like DNA-binding domain superfamily/Winged helix DNA-binding domain"/>
    <property type="match status" value="1"/>
</dbReference>
<dbReference type="PANTHER" id="PTHR33164:SF43">
    <property type="entry name" value="HTH-TYPE TRANSCRIPTIONAL REPRESSOR YETL"/>
    <property type="match status" value="1"/>
</dbReference>
<dbReference type="InterPro" id="IPR000835">
    <property type="entry name" value="HTH_MarR-typ"/>
</dbReference>
<comment type="caution">
    <text evidence="2">The sequence shown here is derived from an EMBL/GenBank/DDBJ whole genome shotgun (WGS) entry which is preliminary data.</text>
</comment>
<reference evidence="2 3" key="1">
    <citation type="submission" date="2017-11" db="EMBL/GenBank/DDBJ databases">
        <title>Draft genome of actinobacteria isolated from guarana (Paullinia cupana (Mart.) Ducke.</title>
        <authorList>
            <person name="Siqueira K.A."/>
            <person name="Liotti R.G."/>
            <person name="Mendes T.A.O."/>
            <person name="Soares M.A."/>
        </authorList>
    </citation>
    <scope>NUCLEOTIDE SEQUENCE [LARGE SCALE GENOMIC DNA]</scope>
    <source>
        <strain evidence="2 3">193</strain>
    </source>
</reference>
<gene>
    <name evidence="2" type="ORF">CTZ28_10720</name>
</gene>
<dbReference type="Pfam" id="PF12802">
    <property type="entry name" value="MarR_2"/>
    <property type="match status" value="1"/>
</dbReference>